<dbReference type="Gene3D" id="3.10.450.360">
    <property type="match status" value="1"/>
</dbReference>
<feature type="signal peptide" evidence="1">
    <location>
        <begin position="1"/>
        <end position="21"/>
    </location>
</feature>
<dbReference type="OrthoDB" id="894202at2"/>
<gene>
    <name evidence="2" type="ORF">FA048_05625</name>
</gene>
<dbReference type="Proteomes" id="UP000309488">
    <property type="component" value="Unassembled WGS sequence"/>
</dbReference>
<reference evidence="2 3" key="1">
    <citation type="submission" date="2019-04" db="EMBL/GenBank/DDBJ databases">
        <title>Pedobacter sp. RP-3-22 sp. nov., isolated from Arctic soil.</title>
        <authorList>
            <person name="Dahal R.H."/>
            <person name="Kim D.-U."/>
        </authorList>
    </citation>
    <scope>NUCLEOTIDE SEQUENCE [LARGE SCALE GENOMIC DNA]</scope>
    <source>
        <strain evidence="2 3">RP-3-22</strain>
    </source>
</reference>
<evidence type="ECO:0000313" key="2">
    <source>
        <dbReference type="EMBL" id="TKC13096.1"/>
    </source>
</evidence>
<proteinExistence type="predicted"/>
<dbReference type="RefSeq" id="WP_136839219.1">
    <property type="nucleotide sequence ID" value="NZ_SWBR01000001.1"/>
</dbReference>
<comment type="caution">
    <text evidence="2">The sequence shown here is derived from an EMBL/GenBank/DDBJ whole genome shotgun (WGS) entry which is preliminary data.</text>
</comment>
<dbReference type="EMBL" id="SWBR01000001">
    <property type="protein sequence ID" value="TKC13096.1"/>
    <property type="molecule type" value="Genomic_DNA"/>
</dbReference>
<name>A0A4U1CWH9_9SPHI</name>
<protein>
    <recommendedName>
        <fullName evidence="4">Beta-lactamase-inhibitor-like PepSY-like domain-containing protein</fullName>
    </recommendedName>
</protein>
<keyword evidence="1" id="KW-0732">Signal</keyword>
<feature type="chain" id="PRO_5020760942" description="Beta-lactamase-inhibitor-like PepSY-like domain-containing protein" evidence="1">
    <location>
        <begin position="22"/>
        <end position="102"/>
    </location>
</feature>
<sequence length="102" mass="11238">MKKLILSAAILAFAGFTTVQAGEIKNKIELVSVQDSVVKTPIKLEELPKPIADILKTEPYATWTPTAAFSVKDGDKLYFQVDVKKEEKVGSLKFDKDGKPVE</sequence>
<keyword evidence="3" id="KW-1185">Reference proteome</keyword>
<organism evidence="2 3">
    <name type="scientific">Pedobacter polaris</name>
    <dbReference type="NCBI Taxonomy" id="2571273"/>
    <lineage>
        <taxon>Bacteria</taxon>
        <taxon>Pseudomonadati</taxon>
        <taxon>Bacteroidota</taxon>
        <taxon>Sphingobacteriia</taxon>
        <taxon>Sphingobacteriales</taxon>
        <taxon>Sphingobacteriaceae</taxon>
        <taxon>Pedobacter</taxon>
    </lineage>
</organism>
<evidence type="ECO:0000313" key="3">
    <source>
        <dbReference type="Proteomes" id="UP000309488"/>
    </source>
</evidence>
<evidence type="ECO:0000256" key="1">
    <source>
        <dbReference type="SAM" id="SignalP"/>
    </source>
</evidence>
<accession>A0A4U1CWH9</accession>
<dbReference type="AlphaFoldDB" id="A0A4U1CWH9"/>
<evidence type="ECO:0008006" key="4">
    <source>
        <dbReference type="Google" id="ProtNLM"/>
    </source>
</evidence>